<evidence type="ECO:0000313" key="8">
    <source>
        <dbReference type="EMBL" id="KAH9294158.1"/>
    </source>
</evidence>
<dbReference type="InterPro" id="IPR036236">
    <property type="entry name" value="Znf_C2H2_sf"/>
</dbReference>
<gene>
    <name evidence="8" type="ORF">KI387_040649</name>
</gene>
<dbReference type="GO" id="GO:0000981">
    <property type="term" value="F:DNA-binding transcription factor activity, RNA polymerase II-specific"/>
    <property type="evidence" value="ECO:0007669"/>
    <property type="project" value="TreeGrafter"/>
</dbReference>
<evidence type="ECO:0000256" key="2">
    <source>
        <dbReference type="ARBA" id="ARBA00022737"/>
    </source>
</evidence>
<evidence type="ECO:0000313" key="9">
    <source>
        <dbReference type="Proteomes" id="UP000824469"/>
    </source>
</evidence>
<reference evidence="8 9" key="1">
    <citation type="journal article" date="2021" name="Nat. Plants">
        <title>The Taxus genome provides insights into paclitaxel biosynthesis.</title>
        <authorList>
            <person name="Xiong X."/>
            <person name="Gou J."/>
            <person name="Liao Q."/>
            <person name="Li Y."/>
            <person name="Zhou Q."/>
            <person name="Bi G."/>
            <person name="Li C."/>
            <person name="Du R."/>
            <person name="Wang X."/>
            <person name="Sun T."/>
            <person name="Guo L."/>
            <person name="Liang H."/>
            <person name="Lu P."/>
            <person name="Wu Y."/>
            <person name="Zhang Z."/>
            <person name="Ro D.K."/>
            <person name="Shang Y."/>
            <person name="Huang S."/>
            <person name="Yan J."/>
        </authorList>
    </citation>
    <scope>NUCLEOTIDE SEQUENCE [LARGE SCALE GENOMIC DNA]</scope>
    <source>
        <strain evidence="8">Ta-2019</strain>
    </source>
</reference>
<evidence type="ECO:0000256" key="3">
    <source>
        <dbReference type="ARBA" id="ARBA00022771"/>
    </source>
</evidence>
<dbReference type="GO" id="GO:0000978">
    <property type="term" value="F:RNA polymerase II cis-regulatory region sequence-specific DNA binding"/>
    <property type="evidence" value="ECO:0007669"/>
    <property type="project" value="TreeGrafter"/>
</dbReference>
<dbReference type="EMBL" id="JAHRHJ020000344">
    <property type="protein sequence ID" value="KAH9294158.1"/>
    <property type="molecule type" value="Genomic_DNA"/>
</dbReference>
<dbReference type="PANTHER" id="PTHR14003:SF1">
    <property type="entry name" value="ZINC FINGER TRANSCRIPTION FACTOR YY1"/>
    <property type="match status" value="1"/>
</dbReference>
<feature type="domain" description="C2H2-type" evidence="7">
    <location>
        <begin position="58"/>
        <end position="87"/>
    </location>
</feature>
<organism evidence="8 9">
    <name type="scientific">Taxus chinensis</name>
    <name type="common">Chinese yew</name>
    <name type="synonym">Taxus wallichiana var. chinensis</name>
    <dbReference type="NCBI Taxonomy" id="29808"/>
    <lineage>
        <taxon>Eukaryota</taxon>
        <taxon>Viridiplantae</taxon>
        <taxon>Streptophyta</taxon>
        <taxon>Embryophyta</taxon>
        <taxon>Tracheophyta</taxon>
        <taxon>Spermatophyta</taxon>
        <taxon>Pinopsida</taxon>
        <taxon>Pinidae</taxon>
        <taxon>Conifers II</taxon>
        <taxon>Cupressales</taxon>
        <taxon>Taxaceae</taxon>
        <taxon>Taxus</taxon>
    </lineage>
</organism>
<accession>A0AA38F9B0</accession>
<keyword evidence="4" id="KW-0862">Zinc</keyword>
<dbReference type="OMA" id="LQVEREC"/>
<dbReference type="FunFam" id="3.30.160.60:FF:000125">
    <property type="entry name" value="Putative zinc finger protein 143"/>
    <property type="match status" value="1"/>
</dbReference>
<proteinExistence type="predicted"/>
<dbReference type="Proteomes" id="UP000824469">
    <property type="component" value="Unassembled WGS sequence"/>
</dbReference>
<evidence type="ECO:0000256" key="1">
    <source>
        <dbReference type="ARBA" id="ARBA00022723"/>
    </source>
</evidence>
<dbReference type="Pfam" id="PF00096">
    <property type="entry name" value="zf-C2H2"/>
    <property type="match status" value="1"/>
</dbReference>
<dbReference type="Gene3D" id="3.30.160.60">
    <property type="entry name" value="Classic Zinc Finger"/>
    <property type="match status" value="1"/>
</dbReference>
<dbReference type="SUPFAM" id="SSF57667">
    <property type="entry name" value="beta-beta-alpha zinc fingers"/>
    <property type="match status" value="1"/>
</dbReference>
<keyword evidence="1" id="KW-0479">Metal-binding</keyword>
<dbReference type="PROSITE" id="PS50157">
    <property type="entry name" value="ZINC_FINGER_C2H2_2"/>
    <property type="match status" value="2"/>
</dbReference>
<dbReference type="GO" id="GO:0005667">
    <property type="term" value="C:transcription regulator complex"/>
    <property type="evidence" value="ECO:0007669"/>
    <property type="project" value="TreeGrafter"/>
</dbReference>
<comment type="caution">
    <text evidence="8">The sequence shown here is derived from an EMBL/GenBank/DDBJ whole genome shotgun (WGS) entry which is preliminary data.</text>
</comment>
<evidence type="ECO:0000256" key="4">
    <source>
        <dbReference type="ARBA" id="ARBA00022833"/>
    </source>
</evidence>
<evidence type="ECO:0000256" key="5">
    <source>
        <dbReference type="PROSITE-ProRule" id="PRU00042"/>
    </source>
</evidence>
<dbReference type="GO" id="GO:0031519">
    <property type="term" value="C:PcG protein complex"/>
    <property type="evidence" value="ECO:0007669"/>
    <property type="project" value="TreeGrafter"/>
</dbReference>
<evidence type="ECO:0000256" key="6">
    <source>
        <dbReference type="SAM" id="MobiDB-lite"/>
    </source>
</evidence>
<feature type="domain" description="C2H2-type" evidence="7">
    <location>
        <begin position="31"/>
        <end position="55"/>
    </location>
</feature>
<dbReference type="PROSITE" id="PS00028">
    <property type="entry name" value="ZINC_FINGER_C2H2_1"/>
    <property type="match status" value="1"/>
</dbReference>
<keyword evidence="3 5" id="KW-0863">Zinc-finger</keyword>
<feature type="non-terminal residue" evidence="8">
    <location>
        <position position="95"/>
    </location>
</feature>
<keyword evidence="2" id="KW-0677">Repeat</keyword>
<dbReference type="InterPro" id="IPR013087">
    <property type="entry name" value="Znf_C2H2_type"/>
</dbReference>
<feature type="region of interest" description="Disordered" evidence="6">
    <location>
        <begin position="76"/>
        <end position="95"/>
    </location>
</feature>
<evidence type="ECO:0000259" key="7">
    <source>
        <dbReference type="PROSITE" id="PS50157"/>
    </source>
</evidence>
<protein>
    <recommendedName>
        <fullName evidence="7">C2H2-type domain-containing protein</fullName>
    </recommendedName>
</protein>
<sequence>DAAKALEERSQPQKVEPVVEPVVEPEYEVAFLCSTENCGQIFTEAAAMRKHAQSHVQFICEYEGCGRKFPDSSKLKRHQLTDTGERHFVSPSEGC</sequence>
<dbReference type="SMART" id="SM00355">
    <property type="entry name" value="ZnF_C2H2"/>
    <property type="match status" value="2"/>
</dbReference>
<feature type="non-terminal residue" evidence="8">
    <location>
        <position position="1"/>
    </location>
</feature>
<dbReference type="GO" id="GO:0000785">
    <property type="term" value="C:chromatin"/>
    <property type="evidence" value="ECO:0007669"/>
    <property type="project" value="TreeGrafter"/>
</dbReference>
<feature type="compositionally biased region" description="Basic and acidic residues" evidence="6">
    <location>
        <begin position="76"/>
        <end position="88"/>
    </location>
</feature>
<dbReference type="GO" id="GO:0008270">
    <property type="term" value="F:zinc ion binding"/>
    <property type="evidence" value="ECO:0007669"/>
    <property type="project" value="UniProtKB-KW"/>
</dbReference>
<dbReference type="PANTHER" id="PTHR14003">
    <property type="entry name" value="TRANSCRIPTIONAL REPRESSOR PROTEIN YY"/>
    <property type="match status" value="1"/>
</dbReference>
<keyword evidence="9" id="KW-1185">Reference proteome</keyword>
<dbReference type="AlphaFoldDB" id="A0AA38F9B0"/>
<name>A0AA38F9B0_TAXCH</name>